<proteinExistence type="predicted"/>
<dbReference type="EMBL" id="VJMH01005646">
    <property type="protein sequence ID" value="KAF0693763.1"/>
    <property type="molecule type" value="Genomic_DNA"/>
</dbReference>
<accession>A0A485L4P4</accession>
<name>A0A485L4P4_9STRA</name>
<protein>
    <submittedName>
        <fullName evidence="2">Aste57867_15306 protein</fullName>
    </submittedName>
</protein>
<dbReference type="EMBL" id="CAADRA010005667">
    <property type="protein sequence ID" value="VFT92115.1"/>
    <property type="molecule type" value="Genomic_DNA"/>
</dbReference>
<dbReference type="Gene3D" id="1.10.150.320">
    <property type="entry name" value="Photosystem II 12 kDa extrinsic protein"/>
    <property type="match status" value="2"/>
</dbReference>
<dbReference type="PANTHER" id="PTHR21180">
    <property type="entry name" value="ENDONUCLEASE/EXONUCLEASE/PHOSPHATASE FAMILY DOMAIN-CONTAINING PROTEIN 1"/>
    <property type="match status" value="1"/>
</dbReference>
<gene>
    <name evidence="2" type="primary">Aste57867_15306</name>
    <name evidence="1" type="ORF">As57867_015250</name>
    <name evidence="2" type="ORF">ASTE57867_15306</name>
</gene>
<dbReference type="SUPFAM" id="SSF81585">
    <property type="entry name" value="PsbU/PolX domain-like"/>
    <property type="match status" value="2"/>
</dbReference>
<evidence type="ECO:0000313" key="2">
    <source>
        <dbReference type="EMBL" id="VFT92115.1"/>
    </source>
</evidence>
<dbReference type="AlphaFoldDB" id="A0A485L4P4"/>
<dbReference type="Proteomes" id="UP000332933">
    <property type="component" value="Unassembled WGS sequence"/>
</dbReference>
<evidence type="ECO:0000313" key="1">
    <source>
        <dbReference type="EMBL" id="KAF0693763.1"/>
    </source>
</evidence>
<dbReference type="OrthoDB" id="6237065at2759"/>
<dbReference type="PANTHER" id="PTHR21180:SF32">
    <property type="entry name" value="ENDONUCLEASE_EXONUCLEASE_PHOSPHATASE FAMILY DOMAIN-CONTAINING PROTEIN 1"/>
    <property type="match status" value="1"/>
</dbReference>
<reference evidence="2 3" key="1">
    <citation type="submission" date="2019-03" db="EMBL/GenBank/DDBJ databases">
        <authorList>
            <person name="Gaulin E."/>
            <person name="Dumas B."/>
        </authorList>
    </citation>
    <scope>NUCLEOTIDE SEQUENCE [LARGE SCALE GENOMIC DNA]</scope>
    <source>
        <strain evidence="2">CBS 568.67</strain>
    </source>
</reference>
<evidence type="ECO:0000313" key="3">
    <source>
        <dbReference type="Proteomes" id="UP000332933"/>
    </source>
</evidence>
<reference evidence="1" key="2">
    <citation type="submission" date="2019-06" db="EMBL/GenBank/DDBJ databases">
        <title>Genomics analysis of Aphanomyces spp. identifies a new class of oomycete effector associated with host adaptation.</title>
        <authorList>
            <person name="Gaulin E."/>
        </authorList>
    </citation>
    <scope>NUCLEOTIDE SEQUENCE</scope>
    <source>
        <strain evidence="1">CBS 578.67</strain>
    </source>
</reference>
<dbReference type="InterPro" id="IPR051675">
    <property type="entry name" value="Endo/Exo/Phosphatase_dom_1"/>
</dbReference>
<sequence>MNATTRHCCSTVPQHAPWKVQEAKKPTALLDINTCSVEDLQTIPGIGVTLSNRIAQRRPYTSMDQVRFLEGVGPIRMAAIVKYCYLPTTAFAATRRPQAQASRSHMDINTCSIKALQTIPGIGKTLSCRIVHHRPYASLDQVIRLVDGIGHKLVEAIARHCFVTKDTIPTTPPPQSSKATTFKFVKSDEDSKVKADATKTITFNKTGKPCVEIDCSNLRYLPRALDF</sequence>
<keyword evidence="3" id="KW-1185">Reference proteome</keyword>
<dbReference type="Pfam" id="PF12836">
    <property type="entry name" value="HHH_3"/>
    <property type="match status" value="2"/>
</dbReference>
<organism evidence="2 3">
    <name type="scientific">Aphanomyces stellatus</name>
    <dbReference type="NCBI Taxonomy" id="120398"/>
    <lineage>
        <taxon>Eukaryota</taxon>
        <taxon>Sar</taxon>
        <taxon>Stramenopiles</taxon>
        <taxon>Oomycota</taxon>
        <taxon>Saprolegniomycetes</taxon>
        <taxon>Saprolegniales</taxon>
        <taxon>Verrucalvaceae</taxon>
        <taxon>Aphanomyces</taxon>
    </lineage>
</organism>